<evidence type="ECO:0000256" key="3">
    <source>
        <dbReference type="ARBA" id="ARBA00022448"/>
    </source>
</evidence>
<dbReference type="PANTHER" id="PTHR43829">
    <property type="entry name" value="AQUAPORIN OR AQUAGLYCEROPORIN RELATED"/>
    <property type="match status" value="1"/>
</dbReference>
<dbReference type="Pfam" id="PF00230">
    <property type="entry name" value="MIP"/>
    <property type="match status" value="1"/>
</dbReference>
<evidence type="ECO:0000256" key="9">
    <source>
        <dbReference type="SAM" id="Phobius"/>
    </source>
</evidence>
<evidence type="ECO:0000256" key="7">
    <source>
        <dbReference type="RuleBase" id="RU000477"/>
    </source>
</evidence>
<sequence length="477" mass="53062">MQQQQTIGVQDEYFTLNPWYGQQPDQPVFGLGKPLPRTVRAGTRWGKQNLGGSKHEEYEGYQGSEEKSDVNRDHTRQDRWTSQISLEDPLSQIETKTDDRRASLQRVRSGEADKVLDEREIDDRRSDRYDLQSSHSIASQKKSSKRDSLPPLEETHSSASSGKKKFEDSESDQNDDDSSRDDKSKQDYNLYRNYIGTLRAVCPQAPAEWLANTVMLFLGLAGNLSVTTSQQQQGSYEAQAWSWGIAVMVGIYIGGGVSGAHLNPWTSVSFSLFRGFPWRLCVIYIIAQFLAGLCAGALAWLIYREAILQIDPGLTPDVTGKAFYSLPQTWVSMRTAIFNDFFASALLMCVTFAVGDDQNVPPGLGMSALILGLTMYAITITMGFNTGLSIGPSRDFGPRLVAYCVGYGNETFTTGWWVIGPWASSLAGSIFGALVYDTLIFVGGESPVNFKWPQPGDIKWKAIRQKDVVKDKLHHIV</sequence>
<dbReference type="AlphaFoldDB" id="A0A7C8M6I5"/>
<dbReference type="Proteomes" id="UP000481861">
    <property type="component" value="Unassembled WGS sequence"/>
</dbReference>
<feature type="transmembrane region" description="Helical" evidence="9">
    <location>
        <begin position="336"/>
        <end position="354"/>
    </location>
</feature>
<dbReference type="InterPro" id="IPR050363">
    <property type="entry name" value="MIP/Aquaporin"/>
</dbReference>
<evidence type="ECO:0000256" key="4">
    <source>
        <dbReference type="ARBA" id="ARBA00022692"/>
    </source>
</evidence>
<feature type="compositionally biased region" description="Basic and acidic residues" evidence="8">
    <location>
        <begin position="95"/>
        <end position="130"/>
    </location>
</feature>
<keyword evidence="4 7" id="KW-0812">Transmembrane</keyword>
<dbReference type="CDD" id="cd00333">
    <property type="entry name" value="MIP"/>
    <property type="match status" value="1"/>
</dbReference>
<name>A0A7C8M6I5_9PLEO</name>
<dbReference type="GO" id="GO:0005886">
    <property type="term" value="C:plasma membrane"/>
    <property type="evidence" value="ECO:0007669"/>
    <property type="project" value="TreeGrafter"/>
</dbReference>
<feature type="compositionally biased region" description="Basic and acidic residues" evidence="8">
    <location>
        <begin position="53"/>
        <end position="79"/>
    </location>
</feature>
<dbReference type="PRINTS" id="PR00783">
    <property type="entry name" value="MINTRINSICP"/>
</dbReference>
<reference evidence="10 11" key="1">
    <citation type="submission" date="2020-01" db="EMBL/GenBank/DDBJ databases">
        <authorList>
            <consortium name="DOE Joint Genome Institute"/>
            <person name="Haridas S."/>
            <person name="Albert R."/>
            <person name="Binder M."/>
            <person name="Bloem J."/>
            <person name="Labutti K."/>
            <person name="Salamov A."/>
            <person name="Andreopoulos B."/>
            <person name="Baker S.E."/>
            <person name="Barry K."/>
            <person name="Bills G."/>
            <person name="Bluhm B.H."/>
            <person name="Cannon C."/>
            <person name="Castanera R."/>
            <person name="Culley D.E."/>
            <person name="Daum C."/>
            <person name="Ezra D."/>
            <person name="Gonzalez J.B."/>
            <person name="Henrissat B."/>
            <person name="Kuo A."/>
            <person name="Liang C."/>
            <person name="Lipzen A."/>
            <person name="Lutzoni F."/>
            <person name="Magnuson J."/>
            <person name="Mondo S."/>
            <person name="Nolan M."/>
            <person name="Ohm R."/>
            <person name="Pangilinan J."/>
            <person name="Park H.-J.H."/>
            <person name="Ramirez L."/>
            <person name="Alfaro M."/>
            <person name="Sun H."/>
            <person name="Tritt A."/>
            <person name="Yoshinaga Y."/>
            <person name="Zwiers L.-H.L."/>
            <person name="Turgeon B.G."/>
            <person name="Goodwin S.B."/>
            <person name="Spatafora J.W."/>
            <person name="Crous P.W."/>
            <person name="Grigoriev I.V."/>
        </authorList>
    </citation>
    <scope>NUCLEOTIDE SEQUENCE [LARGE SCALE GENOMIC DNA]</scope>
    <source>
        <strain evidence="10 11">CBS 611.86</strain>
    </source>
</reference>
<dbReference type="InterPro" id="IPR000425">
    <property type="entry name" value="MIP"/>
</dbReference>
<feature type="compositionally biased region" description="Acidic residues" evidence="8">
    <location>
        <begin position="169"/>
        <end position="179"/>
    </location>
</feature>
<keyword evidence="5 9" id="KW-1133">Transmembrane helix</keyword>
<protein>
    <submittedName>
        <fullName evidence="10">Aquaporin-like protein</fullName>
    </submittedName>
</protein>
<comment type="similarity">
    <text evidence="2 7">Belongs to the MIP/aquaporin (TC 1.A.8) family.</text>
</comment>
<evidence type="ECO:0000256" key="1">
    <source>
        <dbReference type="ARBA" id="ARBA00004141"/>
    </source>
</evidence>
<feature type="transmembrane region" description="Helical" evidence="9">
    <location>
        <begin position="282"/>
        <end position="303"/>
    </location>
</feature>
<comment type="caution">
    <text evidence="10">The sequence shown here is derived from an EMBL/GenBank/DDBJ whole genome shotgun (WGS) entry which is preliminary data.</text>
</comment>
<dbReference type="InterPro" id="IPR023271">
    <property type="entry name" value="Aquaporin-like"/>
</dbReference>
<keyword evidence="6 9" id="KW-0472">Membrane</keyword>
<evidence type="ECO:0000313" key="10">
    <source>
        <dbReference type="EMBL" id="KAF2869939.1"/>
    </source>
</evidence>
<gene>
    <name evidence="10" type="ORF">BDV95DRAFT_608744</name>
</gene>
<keyword evidence="3 7" id="KW-0813">Transport</keyword>
<evidence type="ECO:0000256" key="6">
    <source>
        <dbReference type="ARBA" id="ARBA00023136"/>
    </source>
</evidence>
<dbReference type="PANTHER" id="PTHR43829:SF24">
    <property type="entry name" value="MIP AQUAPORIN (EUROFUNG)"/>
    <property type="match status" value="1"/>
</dbReference>
<organism evidence="10 11">
    <name type="scientific">Massariosphaeria phaeospora</name>
    <dbReference type="NCBI Taxonomy" id="100035"/>
    <lineage>
        <taxon>Eukaryota</taxon>
        <taxon>Fungi</taxon>
        <taxon>Dikarya</taxon>
        <taxon>Ascomycota</taxon>
        <taxon>Pezizomycotina</taxon>
        <taxon>Dothideomycetes</taxon>
        <taxon>Pleosporomycetidae</taxon>
        <taxon>Pleosporales</taxon>
        <taxon>Pleosporales incertae sedis</taxon>
        <taxon>Massariosphaeria</taxon>
    </lineage>
</organism>
<accession>A0A7C8M6I5</accession>
<dbReference type="GO" id="GO:0015254">
    <property type="term" value="F:glycerol channel activity"/>
    <property type="evidence" value="ECO:0007669"/>
    <property type="project" value="TreeGrafter"/>
</dbReference>
<comment type="subcellular location">
    <subcellularLocation>
        <location evidence="1">Membrane</location>
        <topology evidence="1">Multi-pass membrane protein</topology>
    </subcellularLocation>
</comment>
<feature type="compositionally biased region" description="Basic and acidic residues" evidence="8">
    <location>
        <begin position="145"/>
        <end position="156"/>
    </location>
</feature>
<feature type="region of interest" description="Disordered" evidence="8">
    <location>
        <begin position="32"/>
        <end position="184"/>
    </location>
</feature>
<dbReference type="GO" id="GO:0015250">
    <property type="term" value="F:water channel activity"/>
    <property type="evidence" value="ECO:0007669"/>
    <property type="project" value="TreeGrafter"/>
</dbReference>
<feature type="transmembrane region" description="Helical" evidence="9">
    <location>
        <begin position="366"/>
        <end position="388"/>
    </location>
</feature>
<feature type="transmembrane region" description="Helical" evidence="9">
    <location>
        <begin position="240"/>
        <end position="262"/>
    </location>
</feature>
<keyword evidence="11" id="KW-1185">Reference proteome</keyword>
<dbReference type="OrthoDB" id="3222at2759"/>
<evidence type="ECO:0000256" key="5">
    <source>
        <dbReference type="ARBA" id="ARBA00022989"/>
    </source>
</evidence>
<evidence type="ECO:0000256" key="2">
    <source>
        <dbReference type="ARBA" id="ARBA00006175"/>
    </source>
</evidence>
<dbReference type="EMBL" id="JAADJZ010000015">
    <property type="protein sequence ID" value="KAF2869939.1"/>
    <property type="molecule type" value="Genomic_DNA"/>
</dbReference>
<proteinExistence type="inferred from homology"/>
<evidence type="ECO:0000313" key="11">
    <source>
        <dbReference type="Proteomes" id="UP000481861"/>
    </source>
</evidence>
<evidence type="ECO:0000256" key="8">
    <source>
        <dbReference type="SAM" id="MobiDB-lite"/>
    </source>
</evidence>
<dbReference type="Gene3D" id="1.20.1080.10">
    <property type="entry name" value="Glycerol uptake facilitator protein"/>
    <property type="match status" value="1"/>
</dbReference>
<dbReference type="SUPFAM" id="SSF81338">
    <property type="entry name" value="Aquaporin-like"/>
    <property type="match status" value="1"/>
</dbReference>